<keyword evidence="1" id="KW-0812">Transmembrane</keyword>
<dbReference type="RefSeq" id="WP_317521844.1">
    <property type="nucleotide sequence ID" value="NZ_JAWJZI010000003.1"/>
</dbReference>
<feature type="transmembrane region" description="Helical" evidence="1">
    <location>
        <begin position="56"/>
        <end position="77"/>
    </location>
</feature>
<comment type="caution">
    <text evidence="2">The sequence shown here is derived from an EMBL/GenBank/DDBJ whole genome shotgun (WGS) entry which is preliminary data.</text>
</comment>
<sequence length="130" mass="14953">MNCSKPFPGQSDKMFKDKFGKWPRLMRLLALFSLLPPLVAFILVQNNIATYQSLHNLLVSMASLNALLLFWGLMLKIRARKYWYRNYHIGKTMLLAFVPLMACGYIVLTELSSEKVITHPKPQTVHISVN</sequence>
<keyword evidence="1" id="KW-0472">Membrane</keyword>
<gene>
    <name evidence="2" type="ORF">R2X38_08695</name>
</gene>
<dbReference type="EMBL" id="JAWJZI010000003">
    <property type="protein sequence ID" value="MDV5169077.1"/>
    <property type="molecule type" value="Genomic_DNA"/>
</dbReference>
<name>A0ABU3ZG83_9GAMM</name>
<evidence type="ECO:0008006" key="4">
    <source>
        <dbReference type="Google" id="ProtNLM"/>
    </source>
</evidence>
<protein>
    <recommendedName>
        <fullName evidence="4">DUF805 domain-containing protein</fullName>
    </recommendedName>
</protein>
<keyword evidence="1" id="KW-1133">Transmembrane helix</keyword>
<evidence type="ECO:0000313" key="3">
    <source>
        <dbReference type="Proteomes" id="UP001186452"/>
    </source>
</evidence>
<evidence type="ECO:0000256" key="1">
    <source>
        <dbReference type="SAM" id="Phobius"/>
    </source>
</evidence>
<accession>A0ABU3ZG83</accession>
<keyword evidence="3" id="KW-1185">Reference proteome</keyword>
<feature type="transmembrane region" description="Helical" evidence="1">
    <location>
        <begin position="89"/>
        <end position="108"/>
    </location>
</feature>
<dbReference type="Proteomes" id="UP001186452">
    <property type="component" value="Unassembled WGS sequence"/>
</dbReference>
<reference evidence="2 3" key="1">
    <citation type="submission" date="2023-10" db="EMBL/GenBank/DDBJ databases">
        <title>Marine bacteria isolated from horseshoe crab.</title>
        <authorList>
            <person name="Cheng T.H."/>
        </authorList>
    </citation>
    <scope>NUCLEOTIDE SEQUENCE [LARGE SCALE GENOMIC DNA]</scope>
    <source>
        <strain evidence="2 3">HSC6</strain>
    </source>
</reference>
<organism evidence="2 3">
    <name type="scientific">Photobacterium rosenbergii</name>
    <dbReference type="NCBI Taxonomy" id="294936"/>
    <lineage>
        <taxon>Bacteria</taxon>
        <taxon>Pseudomonadati</taxon>
        <taxon>Pseudomonadota</taxon>
        <taxon>Gammaproteobacteria</taxon>
        <taxon>Vibrionales</taxon>
        <taxon>Vibrionaceae</taxon>
        <taxon>Photobacterium</taxon>
    </lineage>
</organism>
<evidence type="ECO:0000313" key="2">
    <source>
        <dbReference type="EMBL" id="MDV5169077.1"/>
    </source>
</evidence>
<proteinExistence type="predicted"/>